<organism evidence="2 3">
    <name type="scientific">Salimicrobium salexigens</name>
    <dbReference type="NCBI Taxonomy" id="908941"/>
    <lineage>
        <taxon>Bacteria</taxon>
        <taxon>Bacillati</taxon>
        <taxon>Bacillota</taxon>
        <taxon>Bacilli</taxon>
        <taxon>Bacillales</taxon>
        <taxon>Bacillaceae</taxon>
        <taxon>Salimicrobium</taxon>
    </lineage>
</organism>
<feature type="transmembrane region" description="Helical" evidence="1">
    <location>
        <begin position="101"/>
        <end position="125"/>
    </location>
</feature>
<evidence type="ECO:0000256" key="1">
    <source>
        <dbReference type="SAM" id="Phobius"/>
    </source>
</evidence>
<feature type="transmembrane region" description="Helical" evidence="1">
    <location>
        <begin position="27"/>
        <end position="46"/>
    </location>
</feature>
<reference evidence="2 3" key="1">
    <citation type="submission" date="2017-01" db="EMBL/GenBank/DDBJ databases">
        <authorList>
            <person name="Varghese N."/>
            <person name="Submissions S."/>
        </authorList>
    </citation>
    <scope>NUCLEOTIDE SEQUENCE [LARGE SCALE GENOMIC DNA]</scope>
    <source>
        <strain evidence="2 3">DSM 22782</strain>
    </source>
</reference>
<keyword evidence="1" id="KW-0472">Membrane</keyword>
<dbReference type="Pfam" id="PF04854">
    <property type="entry name" value="DUF624"/>
    <property type="match status" value="1"/>
</dbReference>
<feature type="transmembrane region" description="Helical" evidence="1">
    <location>
        <begin position="131"/>
        <end position="157"/>
    </location>
</feature>
<gene>
    <name evidence="2" type="ORF">SAMN05421758_10667</name>
</gene>
<keyword evidence="1" id="KW-1133">Transmembrane helix</keyword>
<sequence length="229" mass="25974">MMGKQTGFMGGMYAVSEWIAKFSLTNLAWFAMNLPIVVLVLSLLDARDQGEVLILLIPIILLAPVVFFPATAALFAKAREWVRKDYMVENKSYWSYYRENYLQSIAGGLLFTLLWVIVAVDIYYFYESSTILTGVFLVTSILLYVFTVNFFATVVHVSLPFRKLVKRSFFITLGSPLLFGTIAVTNGFLLMVSVYMFPVIIPVFTGAIVAFLSFSAYYRFIIAVKKEEE</sequence>
<dbReference type="EMBL" id="FTOK01000006">
    <property type="protein sequence ID" value="SIS80753.1"/>
    <property type="molecule type" value="Genomic_DNA"/>
</dbReference>
<dbReference type="InterPro" id="IPR006938">
    <property type="entry name" value="DUF624"/>
</dbReference>
<feature type="transmembrane region" description="Helical" evidence="1">
    <location>
        <begin position="195"/>
        <end position="218"/>
    </location>
</feature>
<feature type="transmembrane region" description="Helical" evidence="1">
    <location>
        <begin position="169"/>
        <end position="189"/>
    </location>
</feature>
<accession>A0ABY1KY22</accession>
<dbReference type="Proteomes" id="UP000199777">
    <property type="component" value="Unassembled WGS sequence"/>
</dbReference>
<feature type="transmembrane region" description="Helical" evidence="1">
    <location>
        <begin position="52"/>
        <end position="76"/>
    </location>
</feature>
<protein>
    <submittedName>
        <fullName evidence="2">Uncharacterized membrane protein YesL</fullName>
    </submittedName>
</protein>
<comment type="caution">
    <text evidence="2">The sequence shown here is derived from an EMBL/GenBank/DDBJ whole genome shotgun (WGS) entry which is preliminary data.</text>
</comment>
<proteinExistence type="predicted"/>
<keyword evidence="1" id="KW-0812">Transmembrane</keyword>
<keyword evidence="3" id="KW-1185">Reference proteome</keyword>
<evidence type="ECO:0000313" key="2">
    <source>
        <dbReference type="EMBL" id="SIS80753.1"/>
    </source>
</evidence>
<evidence type="ECO:0000313" key="3">
    <source>
        <dbReference type="Proteomes" id="UP000199777"/>
    </source>
</evidence>
<name>A0ABY1KY22_9BACI</name>